<dbReference type="EMBL" id="HQ593107">
    <property type="protein sequence ID" value="AEC49875.1"/>
    <property type="molecule type" value="Genomic_DNA"/>
</dbReference>
<dbReference type="RefSeq" id="YP_004442822.1">
    <property type="nucleotide sequence ID" value="NC_015502.1"/>
</dbReference>
<name>F5AY16_9VIRU</name>
<keyword evidence="3" id="KW-1185">Reference proteome</keyword>
<feature type="coiled-coil region" evidence="1">
    <location>
        <begin position="90"/>
        <end position="117"/>
    </location>
</feature>
<organism evidence="2 3">
    <name type="scientific">Banana streak UA virus</name>
    <dbReference type="NCBI Taxonomy" id="1016854"/>
    <lineage>
        <taxon>Viruses</taxon>
        <taxon>Riboviria</taxon>
        <taxon>Pararnavirae</taxon>
        <taxon>Artverviricota</taxon>
        <taxon>Revtraviricetes</taxon>
        <taxon>Ortervirales</taxon>
        <taxon>Caulimoviridae</taxon>
        <taxon>Badnavirus</taxon>
        <taxon>Badnavirus epsilonvirgamusae</taxon>
    </lineage>
</organism>
<evidence type="ECO:0000256" key="1">
    <source>
        <dbReference type="SAM" id="Coils"/>
    </source>
</evidence>
<proteinExistence type="predicted"/>
<dbReference type="Proteomes" id="UP000208109">
    <property type="component" value="Segment"/>
</dbReference>
<dbReference type="GeneID" id="10581132"/>
<dbReference type="InterPro" id="IPR010746">
    <property type="entry name" value="CYMV_Orf1"/>
</dbReference>
<dbReference type="SMR" id="F5AY16"/>
<reference evidence="2 3" key="1">
    <citation type="journal article" date="2011" name="Ann. Appl. Biol.">
        <title>Molecular characterisation of six badnavirus species associated with leaf streak disease of banana in East Africa.</title>
        <authorList>
            <person name="James A.P."/>
            <person name="Geijskes R.J."/>
            <person name="Dale J.L."/>
            <person name="Harding R.M."/>
        </authorList>
    </citation>
    <scope>NUCLEOTIDE SEQUENCE [LARGE SCALE GENOMIC DNA]</scope>
</reference>
<evidence type="ECO:0000313" key="2">
    <source>
        <dbReference type="EMBL" id="AEC49875.1"/>
    </source>
</evidence>
<dbReference type="Pfam" id="PF07028">
    <property type="entry name" value="DUF1319"/>
    <property type="match status" value="1"/>
</dbReference>
<evidence type="ECO:0000313" key="3">
    <source>
        <dbReference type="Proteomes" id="UP000208109"/>
    </source>
</evidence>
<keyword evidence="1" id="KW-0175">Coiled coil</keyword>
<sequence>MTSLAEFERQFTQWKSFWDSRKDLDYLNIDSTSKSDFAHNLRVASYRIDLGNKALFALCKQNCFHSLDIRKDLEKQDLKLGELERLSKVVRSQRTDLKAAHEKLDVLKEELAALRKDYLKRRPLNKEDVEQLVLQITEQPKFIEKQTEALLEDVSKLVISVKREVSQVQEMLNLMRG</sequence>
<dbReference type="OrthoDB" id="13145at10239"/>
<protein>
    <submittedName>
        <fullName evidence="2">Uncharacterized protein</fullName>
    </submittedName>
</protein>
<dbReference type="KEGG" id="vg:10581132"/>
<accession>F5AY16</accession>